<keyword evidence="1" id="KW-0812">Transmembrane</keyword>
<feature type="transmembrane region" description="Helical" evidence="1">
    <location>
        <begin position="54"/>
        <end position="70"/>
    </location>
</feature>
<gene>
    <name evidence="3" type="ORF">GAN91_05015</name>
    <name evidence="2" type="ORF">GAO51_01460</name>
    <name evidence="4" type="ORF">PO127_03890</name>
</gene>
<evidence type="ECO:0000313" key="3">
    <source>
        <dbReference type="EMBL" id="KAB4486246.1"/>
    </source>
</evidence>
<evidence type="ECO:0000256" key="1">
    <source>
        <dbReference type="SAM" id="Phobius"/>
    </source>
</evidence>
<evidence type="ECO:0000313" key="4">
    <source>
        <dbReference type="EMBL" id="MDC2234886.1"/>
    </source>
</evidence>
<dbReference type="Proteomes" id="UP001217776">
    <property type="component" value="Unassembled WGS sequence"/>
</dbReference>
<organism evidence="3 5">
    <name type="scientific">Bacteroides thetaiotaomicron</name>
    <dbReference type="NCBI Taxonomy" id="818"/>
    <lineage>
        <taxon>Bacteria</taxon>
        <taxon>Pseudomonadati</taxon>
        <taxon>Bacteroidota</taxon>
        <taxon>Bacteroidia</taxon>
        <taxon>Bacteroidales</taxon>
        <taxon>Bacteroidaceae</taxon>
        <taxon>Bacteroides</taxon>
    </lineage>
</organism>
<dbReference type="EMBL" id="WCRY01000003">
    <property type="protein sequence ID" value="KAB4486246.1"/>
    <property type="molecule type" value="Genomic_DNA"/>
</dbReference>
<dbReference type="EMBL" id="JAQNVG010000004">
    <property type="protein sequence ID" value="MDC2234886.1"/>
    <property type="molecule type" value="Genomic_DNA"/>
</dbReference>
<keyword evidence="1" id="KW-1133">Transmembrane helix</keyword>
<keyword evidence="1" id="KW-0472">Membrane</keyword>
<comment type="caution">
    <text evidence="3">The sequence shown here is derived from an EMBL/GenBank/DDBJ whole genome shotgun (WGS) entry which is preliminary data.</text>
</comment>
<accession>C6IFW3</accession>
<dbReference type="GeneID" id="60926958"/>
<dbReference type="KEGG" id="btho:Btheta7330_02595"/>
<dbReference type="Proteomes" id="UP000436858">
    <property type="component" value="Unassembled WGS sequence"/>
</dbReference>
<protein>
    <submittedName>
        <fullName evidence="3">Uncharacterized protein</fullName>
    </submittedName>
</protein>
<evidence type="ECO:0000313" key="6">
    <source>
        <dbReference type="Proteomes" id="UP000440614"/>
    </source>
</evidence>
<name>A0A0P0F5J6_BACT4</name>
<feature type="transmembrane region" description="Helical" evidence="1">
    <location>
        <begin position="12"/>
        <end position="33"/>
    </location>
</feature>
<reference evidence="4" key="2">
    <citation type="submission" date="2022-10" db="EMBL/GenBank/DDBJ databases">
        <title>Human gut microbiome strain richness.</title>
        <authorList>
            <person name="Chen-Liaw A."/>
        </authorList>
    </citation>
    <scope>NUCLEOTIDE SEQUENCE</scope>
    <source>
        <strain evidence="4">1001283st1_A3_1001283B150304_161114</strain>
    </source>
</reference>
<dbReference type="AlphaFoldDB" id="A0A0P0F5J6"/>
<proteinExistence type="predicted"/>
<dbReference type="EMBL" id="WCSY01000001">
    <property type="protein sequence ID" value="KAB4316165.1"/>
    <property type="molecule type" value="Genomic_DNA"/>
</dbReference>
<dbReference type="Proteomes" id="UP000440614">
    <property type="component" value="Unassembled WGS sequence"/>
</dbReference>
<sequence>MKKISSHGKGIMVIYIYINLKQALFLYPIMKYFPNIVGTGSKNRVSKKANRRYKAYRCVFIGLFTPFVLFEKPNTGFLDFTGI</sequence>
<reference evidence="5 6" key="1">
    <citation type="journal article" date="2019" name="Nat. Med.">
        <title>A library of human gut bacterial isolates paired with longitudinal multiomics data enables mechanistic microbiome research.</title>
        <authorList>
            <person name="Poyet M."/>
            <person name="Groussin M."/>
            <person name="Gibbons S.M."/>
            <person name="Avila-Pacheco J."/>
            <person name="Jiang X."/>
            <person name="Kearney S.M."/>
            <person name="Perrotta A.R."/>
            <person name="Berdy B."/>
            <person name="Zhao S."/>
            <person name="Lieberman T.D."/>
            <person name="Swanson P.K."/>
            <person name="Smith M."/>
            <person name="Roesemann S."/>
            <person name="Alexander J.E."/>
            <person name="Rich S.A."/>
            <person name="Livny J."/>
            <person name="Vlamakis H."/>
            <person name="Clish C."/>
            <person name="Bullock K."/>
            <person name="Deik A."/>
            <person name="Scott J."/>
            <person name="Pierce K.A."/>
            <person name="Xavier R.J."/>
            <person name="Alm E.J."/>
        </authorList>
    </citation>
    <scope>NUCLEOTIDE SEQUENCE [LARGE SCALE GENOMIC DNA]</scope>
    <source>
        <strain evidence="3 5">BIOML-A162</strain>
        <strain evidence="2 6">BIOML-A188</strain>
    </source>
</reference>
<evidence type="ECO:0000313" key="2">
    <source>
        <dbReference type="EMBL" id="KAB4316165.1"/>
    </source>
</evidence>
<accession>A0A0P0F5J6</accession>
<dbReference type="RefSeq" id="WP_008765771.1">
    <property type="nucleotide sequence ID" value="NZ_BAABXH010000002.1"/>
</dbReference>
<evidence type="ECO:0000313" key="5">
    <source>
        <dbReference type="Proteomes" id="UP000436858"/>
    </source>
</evidence>